<dbReference type="PANTHER" id="PTHR31973">
    <property type="entry name" value="POLYPROTEIN, PUTATIVE-RELATED"/>
    <property type="match status" value="1"/>
</dbReference>
<proteinExistence type="predicted"/>
<dbReference type="InterPro" id="IPR006564">
    <property type="entry name" value="Znf_PMZ"/>
</dbReference>
<evidence type="ECO:0000256" key="5">
    <source>
        <dbReference type="SAM" id="MobiDB-lite"/>
    </source>
</evidence>
<dbReference type="PANTHER" id="PTHR31973:SF187">
    <property type="entry name" value="MUTATOR TRANSPOSASE MUDRA PROTEIN"/>
    <property type="match status" value="1"/>
</dbReference>
<evidence type="ECO:0000256" key="4">
    <source>
        <dbReference type="PROSITE-ProRule" id="PRU00325"/>
    </source>
</evidence>
<feature type="domain" description="SWIM-type" evidence="6">
    <location>
        <begin position="585"/>
        <end position="617"/>
    </location>
</feature>
<dbReference type="GO" id="GO:0008270">
    <property type="term" value="F:zinc ion binding"/>
    <property type="evidence" value="ECO:0007669"/>
    <property type="project" value="UniProtKB-KW"/>
</dbReference>
<feature type="compositionally biased region" description="Basic residues" evidence="5">
    <location>
        <begin position="705"/>
        <end position="715"/>
    </location>
</feature>
<reference evidence="7 8" key="1">
    <citation type="submission" date="2019-01" db="EMBL/GenBank/DDBJ databases">
        <title>Sequencing of cultivated peanut Arachis hypogaea provides insights into genome evolution and oil improvement.</title>
        <authorList>
            <person name="Chen X."/>
        </authorList>
    </citation>
    <scope>NUCLEOTIDE SEQUENCE [LARGE SCALE GENOMIC DNA]</scope>
    <source>
        <strain evidence="8">cv. Fuhuasheng</strain>
        <tissue evidence="7">Leaves</tissue>
    </source>
</reference>
<evidence type="ECO:0000256" key="1">
    <source>
        <dbReference type="ARBA" id="ARBA00022723"/>
    </source>
</evidence>
<evidence type="ECO:0000256" key="3">
    <source>
        <dbReference type="ARBA" id="ARBA00022833"/>
    </source>
</evidence>
<dbReference type="EMBL" id="SDMP01000002">
    <property type="protein sequence ID" value="RYR72377.1"/>
    <property type="molecule type" value="Genomic_DNA"/>
</dbReference>
<feature type="compositionally biased region" description="Polar residues" evidence="5">
    <location>
        <begin position="765"/>
        <end position="788"/>
    </location>
</feature>
<organism evidence="7 8">
    <name type="scientific">Arachis hypogaea</name>
    <name type="common">Peanut</name>
    <dbReference type="NCBI Taxonomy" id="3818"/>
    <lineage>
        <taxon>Eukaryota</taxon>
        <taxon>Viridiplantae</taxon>
        <taxon>Streptophyta</taxon>
        <taxon>Embryophyta</taxon>
        <taxon>Tracheophyta</taxon>
        <taxon>Spermatophyta</taxon>
        <taxon>Magnoliopsida</taxon>
        <taxon>eudicotyledons</taxon>
        <taxon>Gunneridae</taxon>
        <taxon>Pentapetalae</taxon>
        <taxon>rosids</taxon>
        <taxon>fabids</taxon>
        <taxon>Fabales</taxon>
        <taxon>Fabaceae</taxon>
        <taxon>Papilionoideae</taxon>
        <taxon>50 kb inversion clade</taxon>
        <taxon>dalbergioids sensu lato</taxon>
        <taxon>Dalbergieae</taxon>
        <taxon>Pterocarpus clade</taxon>
        <taxon>Arachis</taxon>
    </lineage>
</organism>
<dbReference type="Pfam" id="PF04434">
    <property type="entry name" value="SWIM"/>
    <property type="match status" value="1"/>
</dbReference>
<dbReference type="Pfam" id="PF26130">
    <property type="entry name" value="PB1-like"/>
    <property type="match status" value="1"/>
</dbReference>
<feature type="compositionally biased region" description="Basic residues" evidence="5">
    <location>
        <begin position="665"/>
        <end position="676"/>
    </location>
</feature>
<protein>
    <recommendedName>
        <fullName evidence="6">SWIM-type domain-containing protein</fullName>
    </recommendedName>
</protein>
<feature type="region of interest" description="Disordered" evidence="5">
    <location>
        <begin position="657"/>
        <end position="799"/>
    </location>
</feature>
<feature type="compositionally biased region" description="Basic residues" evidence="5">
    <location>
        <begin position="752"/>
        <end position="761"/>
    </location>
</feature>
<comment type="caution">
    <text evidence="7">The sequence shown here is derived from an EMBL/GenBank/DDBJ whole genome shotgun (WGS) entry which is preliminary data.</text>
</comment>
<name>A0A445EAC3_ARAHY</name>
<keyword evidence="2 4" id="KW-0863">Zinc-finger</keyword>
<keyword evidence="8" id="KW-1185">Reference proteome</keyword>
<feature type="compositionally biased region" description="Basic and acidic residues" evidence="5">
    <location>
        <begin position="677"/>
        <end position="695"/>
    </location>
</feature>
<feature type="region of interest" description="Disordered" evidence="5">
    <location>
        <begin position="202"/>
        <end position="241"/>
    </location>
</feature>
<dbReference type="SMART" id="SM00575">
    <property type="entry name" value="ZnF_PMZ"/>
    <property type="match status" value="1"/>
</dbReference>
<gene>
    <name evidence="7" type="ORF">Ahy_A02g006585</name>
</gene>
<dbReference type="InterPro" id="IPR007527">
    <property type="entry name" value="Znf_SWIM"/>
</dbReference>
<dbReference type="Proteomes" id="UP000289738">
    <property type="component" value="Chromosome A02"/>
</dbReference>
<dbReference type="PROSITE" id="PS50966">
    <property type="entry name" value="ZF_SWIM"/>
    <property type="match status" value="1"/>
</dbReference>
<evidence type="ECO:0000259" key="6">
    <source>
        <dbReference type="PROSITE" id="PS50966"/>
    </source>
</evidence>
<dbReference type="AlphaFoldDB" id="A0A445EAC3"/>
<accession>A0A445EAC3</accession>
<dbReference type="InterPro" id="IPR058594">
    <property type="entry name" value="PB1-like_dom_pln"/>
</dbReference>
<feature type="compositionally biased region" description="Polar residues" evidence="5">
    <location>
        <begin position="721"/>
        <end position="735"/>
    </location>
</feature>
<evidence type="ECO:0000313" key="8">
    <source>
        <dbReference type="Proteomes" id="UP000289738"/>
    </source>
</evidence>
<keyword evidence="3" id="KW-0862">Zinc</keyword>
<sequence>MEGLPATSGVGSLREVAGKLPGSLSWLRPTKIPWRGFFGKEMALFNMRVHHGGFFGYENGVLKYLKGQCTVVEDIDGDRWSVFETYEELRQLGYMKSNISALWYKDPTEDDYEHHSKLLVGDTEAIEMSTIAGRRGFVDLFVVHEVEDAEGFSEVGFLDMGGEKVGGQSEKPLGGGMDLVVFEGNVDNSDGARVAGEQECENKDGGVELGQEGREAVSDDVSSGEDSDDPTYLPSNEEENSVEDIHFTNNDEVYDYESGFSEDNAVPKDCNVEKGKKVVTSDLDDEDAVDSDELEQDHVIAGAGMGADDGEYDAEEGGQRFPVHKTKKDMGKYQWKVGTLYESRQEFKDTVAAYAVNTARNIKFKKCDLVRVRAVCQKGCPFWLYAHRVGEESTWQLRSMNLQHSCMQTHRVGIMHSKWLGSQFKKRVESNPKIKVKELVAKAHKKWNLTVTKAMAANSKQEALSQIQGTFREQYKRINDYCHELQRTNPGSTVILKGLLPAFEEVIPGVDNRFCVRHLYSNFRKKFPGLELKNKMWRERVLNYPGNIMPMIRKKLEKRASLARDWRPYWSSASNYEVMCGLDKYVVDLAAGECSCRKWQMSEIPCPHAISCITFKGLNLESYVDDCYKKEAYIRCYQEVIHPVNSPELWERTQYDNVIPPPYRRPSHRPVKKRKRGAADEDNRSQTHMSRRGEVQRCSNCGGVGHKKSGCRQPKKREYYTITTQSASISYQENPTRPKKREARPTTEAPKPKKASTKPKKASTQPNTVAQPNNKAASTATSTSNKQPPSQPSVRKRPFSVIQCSAPHLPLQKLRLMAKLPPSQWGNL</sequence>
<feature type="compositionally biased region" description="Basic and acidic residues" evidence="5">
    <location>
        <begin position="202"/>
        <end position="217"/>
    </location>
</feature>
<evidence type="ECO:0000313" key="7">
    <source>
        <dbReference type="EMBL" id="RYR72377.1"/>
    </source>
</evidence>
<evidence type="ECO:0000256" key="2">
    <source>
        <dbReference type="ARBA" id="ARBA00022771"/>
    </source>
</evidence>
<keyword evidence="1" id="KW-0479">Metal-binding</keyword>